<keyword evidence="1" id="KW-1133">Transmembrane helix</keyword>
<feature type="transmembrane region" description="Helical" evidence="1">
    <location>
        <begin position="328"/>
        <end position="348"/>
    </location>
</feature>
<comment type="caution">
    <text evidence="2">The sequence shown here is derived from an EMBL/GenBank/DDBJ whole genome shotgun (WGS) entry which is preliminary data.</text>
</comment>
<organism evidence="2 3">
    <name type="scientific">Alcanivorax sediminis</name>
    <dbReference type="NCBI Taxonomy" id="2663008"/>
    <lineage>
        <taxon>Bacteria</taxon>
        <taxon>Pseudomonadati</taxon>
        <taxon>Pseudomonadota</taxon>
        <taxon>Gammaproteobacteria</taxon>
        <taxon>Oceanospirillales</taxon>
        <taxon>Alcanivoracaceae</taxon>
        <taxon>Alcanivorax</taxon>
    </lineage>
</organism>
<dbReference type="PANTHER" id="PTHR30092:SF0">
    <property type="entry name" value="INNER MEMBRANE PROTEIN CRED"/>
    <property type="match status" value="1"/>
</dbReference>
<dbReference type="Pfam" id="PF06123">
    <property type="entry name" value="CreD"/>
    <property type="match status" value="1"/>
</dbReference>
<dbReference type="AlphaFoldDB" id="A0A6N7LP01"/>
<dbReference type="NCBIfam" id="NF008712">
    <property type="entry name" value="PRK11715.1-1"/>
    <property type="match status" value="1"/>
</dbReference>
<keyword evidence="3" id="KW-1185">Reference proteome</keyword>
<accession>A0A6N7LP01</accession>
<keyword evidence="1" id="KW-0472">Membrane</keyword>
<dbReference type="RefSeq" id="WP_153498617.1">
    <property type="nucleotide sequence ID" value="NZ_WIRE01000001.1"/>
</dbReference>
<dbReference type="EMBL" id="WIRE01000001">
    <property type="protein sequence ID" value="MQX51839.1"/>
    <property type="molecule type" value="Genomic_DNA"/>
</dbReference>
<evidence type="ECO:0000256" key="1">
    <source>
        <dbReference type="SAM" id="Phobius"/>
    </source>
</evidence>
<feature type="transmembrane region" description="Helical" evidence="1">
    <location>
        <begin position="383"/>
        <end position="401"/>
    </location>
</feature>
<evidence type="ECO:0000313" key="2">
    <source>
        <dbReference type="EMBL" id="MQX51839.1"/>
    </source>
</evidence>
<dbReference type="GO" id="GO:0005886">
    <property type="term" value="C:plasma membrane"/>
    <property type="evidence" value="ECO:0007669"/>
    <property type="project" value="TreeGrafter"/>
</dbReference>
<proteinExistence type="predicted"/>
<dbReference type="PANTHER" id="PTHR30092">
    <property type="entry name" value="INNER MEMBRANE PROTEIN CRED"/>
    <property type="match status" value="1"/>
</dbReference>
<feature type="transmembrane region" description="Helical" evidence="1">
    <location>
        <begin position="407"/>
        <end position="425"/>
    </location>
</feature>
<feature type="transmembrane region" description="Helical" evidence="1">
    <location>
        <begin position="354"/>
        <end position="376"/>
    </location>
</feature>
<keyword evidence="1" id="KW-0812">Transmembrane</keyword>
<evidence type="ECO:0000313" key="3">
    <source>
        <dbReference type="Proteomes" id="UP000469421"/>
    </source>
</evidence>
<reference evidence="2 3" key="1">
    <citation type="submission" date="2019-10" db="EMBL/GenBank/DDBJ databases">
        <title>Alcanivorax sp.PA15-N-34 draft genome sequence.</title>
        <authorList>
            <person name="Liao X."/>
            <person name="Shao Z."/>
        </authorList>
    </citation>
    <scope>NUCLEOTIDE SEQUENCE [LARGE SCALE GENOMIC DNA]</scope>
    <source>
        <strain evidence="2 3">PA15-N-34</strain>
    </source>
</reference>
<dbReference type="PIRSF" id="PIRSF004548">
    <property type="entry name" value="CreD"/>
    <property type="match status" value="1"/>
</dbReference>
<gene>
    <name evidence="2" type="ORF">GFN93_01170</name>
</gene>
<dbReference type="InterPro" id="IPR010364">
    <property type="entry name" value="Uncharacterised_IM_CreD"/>
</dbReference>
<sequence>MKNSLFLKMLTIAGLLLVLVVPLMMIQGKVSERENEAWQVRSSLSEQVGGEQILSGPVIVVKRITKKLQEKSNCKKDEKCTYWKHSTTHFRYIPEILAVNGKMKTEMRFRGIYGSPMYRSLLQIEAQMPVFREPVQKPEVLVSEEAMIITHVSALRGLVELPSFMVNGKLLALIETDELPSGLGENVVAARLPGDLRGPFSVQIRLNLNGAESLSFVPLAKQTEVNLQSDWPHPSFEGLVLPVDREISGAGFNSRWRTNSLASSSAIHCARNQGLCLDRDESLRVRLVQPVTGLLSSERALKYSFLIVGLTFAAFFLFEVLRRYPLHAMQYLLVGLALAMFYLLLVALSEHIDFVWAYLAAALSCCALIGVYLMAVMRSPGSGWGFAGSLLLVQGLIYGILMAEDYALLLGALLLFVALSAVMLVTRKLDWYSFAAAGRGNPKAMPVTGSAS</sequence>
<name>A0A6N7LP01_9GAMM</name>
<dbReference type="Proteomes" id="UP000469421">
    <property type="component" value="Unassembled WGS sequence"/>
</dbReference>
<protein>
    <submittedName>
        <fullName evidence="2">Cell envelope integrity protein CreD</fullName>
    </submittedName>
</protein>
<feature type="transmembrane region" description="Helical" evidence="1">
    <location>
        <begin position="303"/>
        <end position="321"/>
    </location>
</feature>